<dbReference type="InterPro" id="IPR038717">
    <property type="entry name" value="Tc1-like_DDE_dom"/>
</dbReference>
<proteinExistence type="predicted"/>
<keyword evidence="3" id="KW-1185">Reference proteome</keyword>
<organism evidence="2 3">
    <name type="scientific">Photorhabdus thracensis</name>
    <dbReference type="NCBI Taxonomy" id="230089"/>
    <lineage>
        <taxon>Bacteria</taxon>
        <taxon>Pseudomonadati</taxon>
        <taxon>Pseudomonadota</taxon>
        <taxon>Gammaproteobacteria</taxon>
        <taxon>Enterobacterales</taxon>
        <taxon>Morganellaceae</taxon>
        <taxon>Photorhabdus</taxon>
    </lineage>
</organism>
<name>A0A0F7LL82_9GAMM</name>
<dbReference type="KEGG" id="ptt:VY86_08660"/>
<dbReference type="EMBL" id="CP011104">
    <property type="protein sequence ID" value="AKH63400.1"/>
    <property type="molecule type" value="Genomic_DNA"/>
</dbReference>
<dbReference type="NCBIfam" id="NF033545">
    <property type="entry name" value="transpos_IS630"/>
    <property type="match status" value="1"/>
</dbReference>
<dbReference type="InterPro" id="IPR047655">
    <property type="entry name" value="Transpos_IS630-like"/>
</dbReference>
<reference evidence="2 3" key="1">
    <citation type="journal article" date="2015" name="J. Biotechnol.">
        <title>Complete genome sequence of Photorhabdus temperata subsp. thracensis 39-8(T), an entomopathogenic bacterium for the improved commercial bioinsecticide.</title>
        <authorList>
            <person name="Kwak Y."/>
            <person name="Shin J.H."/>
        </authorList>
    </citation>
    <scope>NUCLEOTIDE SEQUENCE [LARGE SCALE GENOMIC DNA]</scope>
    <source>
        <strain evidence="2 3">DSM 15199</strain>
    </source>
</reference>
<reference evidence="3" key="2">
    <citation type="submission" date="2015-03" db="EMBL/GenBank/DDBJ databases">
        <title>Genome sequence of Azospirillum thiophilum strain DSM 21654T.</title>
        <authorList>
            <person name="Kwak Y."/>
            <person name="Shin J.-H."/>
        </authorList>
    </citation>
    <scope>NUCLEOTIDE SEQUENCE [LARGE SCALE GENOMIC DNA]</scope>
    <source>
        <strain evidence="3">DSM 15199</strain>
    </source>
</reference>
<dbReference type="Gene3D" id="3.30.420.10">
    <property type="entry name" value="Ribonuclease H-like superfamily/Ribonuclease H"/>
    <property type="match status" value="1"/>
</dbReference>
<sequence length="105" mass="12543">MLDELNHQYPHAETLTLILDNYCIHKSQKVKDWLARHPKFTLLFLPVYSPWLNKIERLWQSLHETITRNHCCQFMWQLLNYVDAFLASFSSQQKPGRQKMGVAQL</sequence>
<dbReference type="InterPro" id="IPR036397">
    <property type="entry name" value="RNaseH_sf"/>
</dbReference>
<evidence type="ECO:0000313" key="3">
    <source>
        <dbReference type="Proteomes" id="UP000034866"/>
    </source>
</evidence>
<dbReference type="AlphaFoldDB" id="A0A0F7LL82"/>
<dbReference type="GO" id="GO:0003676">
    <property type="term" value="F:nucleic acid binding"/>
    <property type="evidence" value="ECO:0007669"/>
    <property type="project" value="InterPro"/>
</dbReference>
<gene>
    <name evidence="2" type="ORF">VY86_08660</name>
</gene>
<dbReference type="Pfam" id="PF13358">
    <property type="entry name" value="DDE_3"/>
    <property type="match status" value="1"/>
</dbReference>
<protein>
    <recommendedName>
        <fullName evidence="1">Tc1-like transposase DDE domain-containing protein</fullName>
    </recommendedName>
</protein>
<accession>A0A0F7LL82</accession>
<evidence type="ECO:0000259" key="1">
    <source>
        <dbReference type="Pfam" id="PF13358"/>
    </source>
</evidence>
<feature type="domain" description="Tc1-like transposase DDE" evidence="1">
    <location>
        <begin position="2"/>
        <end position="70"/>
    </location>
</feature>
<evidence type="ECO:0000313" key="2">
    <source>
        <dbReference type="EMBL" id="AKH63400.1"/>
    </source>
</evidence>
<dbReference type="Proteomes" id="UP000034866">
    <property type="component" value="Chromosome"/>
</dbReference>
<dbReference type="PATRIC" id="fig|230089.6.peg.1916"/>